<accession>A0ABR3V7P4</accession>
<proteinExistence type="predicted"/>
<comment type="caution">
    <text evidence="2">The sequence shown here is derived from an EMBL/GenBank/DDBJ whole genome shotgun (WGS) entry which is preliminary data.</text>
</comment>
<dbReference type="Proteomes" id="UP001586593">
    <property type="component" value="Unassembled WGS sequence"/>
</dbReference>
<feature type="transmembrane region" description="Helical" evidence="1">
    <location>
        <begin position="46"/>
        <end position="66"/>
    </location>
</feature>
<keyword evidence="1" id="KW-1133">Transmembrane helix</keyword>
<evidence type="ECO:0008006" key="4">
    <source>
        <dbReference type="Google" id="ProtNLM"/>
    </source>
</evidence>
<organism evidence="2 3">
    <name type="scientific">Phialemonium thermophilum</name>
    <dbReference type="NCBI Taxonomy" id="223376"/>
    <lineage>
        <taxon>Eukaryota</taxon>
        <taxon>Fungi</taxon>
        <taxon>Dikarya</taxon>
        <taxon>Ascomycota</taxon>
        <taxon>Pezizomycotina</taxon>
        <taxon>Sordariomycetes</taxon>
        <taxon>Sordariomycetidae</taxon>
        <taxon>Cephalothecales</taxon>
        <taxon>Cephalothecaceae</taxon>
        <taxon>Phialemonium</taxon>
    </lineage>
</organism>
<evidence type="ECO:0000313" key="3">
    <source>
        <dbReference type="Proteomes" id="UP001586593"/>
    </source>
</evidence>
<name>A0ABR3V7P4_9PEZI</name>
<protein>
    <recommendedName>
        <fullName evidence="4">Secreted protein</fullName>
    </recommendedName>
</protein>
<reference evidence="2 3" key="1">
    <citation type="journal article" date="2024" name="Commun. Biol.">
        <title>Comparative genomic analysis of thermophilic fungi reveals convergent evolutionary adaptations and gene losses.</title>
        <authorList>
            <person name="Steindorff A.S."/>
            <person name="Aguilar-Pontes M.V."/>
            <person name="Robinson A.J."/>
            <person name="Andreopoulos B."/>
            <person name="LaButti K."/>
            <person name="Kuo A."/>
            <person name="Mondo S."/>
            <person name="Riley R."/>
            <person name="Otillar R."/>
            <person name="Haridas S."/>
            <person name="Lipzen A."/>
            <person name="Grimwood J."/>
            <person name="Schmutz J."/>
            <person name="Clum A."/>
            <person name="Reid I.D."/>
            <person name="Moisan M.C."/>
            <person name="Butler G."/>
            <person name="Nguyen T.T.M."/>
            <person name="Dewar K."/>
            <person name="Conant G."/>
            <person name="Drula E."/>
            <person name="Henrissat B."/>
            <person name="Hansel C."/>
            <person name="Singer S."/>
            <person name="Hutchinson M.I."/>
            <person name="de Vries R.P."/>
            <person name="Natvig D.O."/>
            <person name="Powell A.J."/>
            <person name="Tsang A."/>
            <person name="Grigoriev I.V."/>
        </authorList>
    </citation>
    <scope>NUCLEOTIDE SEQUENCE [LARGE SCALE GENOMIC DNA]</scope>
    <source>
        <strain evidence="2 3">ATCC 24622</strain>
    </source>
</reference>
<keyword evidence="3" id="KW-1185">Reference proteome</keyword>
<feature type="transmembrane region" description="Helical" evidence="1">
    <location>
        <begin position="15"/>
        <end position="34"/>
    </location>
</feature>
<dbReference type="EMBL" id="JAZHXJ010002579">
    <property type="protein sequence ID" value="KAL1837807.1"/>
    <property type="molecule type" value="Genomic_DNA"/>
</dbReference>
<gene>
    <name evidence="2" type="ORF">VTK73DRAFT_4551</name>
</gene>
<keyword evidence="1" id="KW-0472">Membrane</keyword>
<evidence type="ECO:0000313" key="2">
    <source>
        <dbReference type="EMBL" id="KAL1837807.1"/>
    </source>
</evidence>
<sequence length="175" mass="17756">MGLGRWTTDPDRAGTSFACVCVCVCVLAAVLPWAPSMMFCTAVGSSYTMVLTNMTVCCWAASLASLSPWALGWPGSPMVGRRWRPFLGGSAVAAAAVVVGDGGSFLEGLIVGRRTPLSWASCFAREGTAGKASRAGRMADSGEAALALASCCSRVSCGAGGEAAGPREASGSCSW</sequence>
<keyword evidence="1" id="KW-0812">Transmembrane</keyword>
<evidence type="ECO:0000256" key="1">
    <source>
        <dbReference type="SAM" id="Phobius"/>
    </source>
</evidence>